<sequence>MTAHPILPNIIEYRIPFSIWHKILPSALNSCADLGAIIDFFKISGSSLILL</sequence>
<comment type="caution">
    <text evidence="1">The sequence shown here is derived from an EMBL/GenBank/DDBJ whole genome shotgun (WGS) entry which is preliminary data.</text>
</comment>
<dbReference type="AlphaFoldDB" id="A0ABD3CMN5"/>
<dbReference type="EMBL" id="JAVIJP010000032">
    <property type="protein sequence ID" value="KAL3630727.1"/>
    <property type="molecule type" value="Genomic_DNA"/>
</dbReference>
<keyword evidence="2" id="KW-1185">Reference proteome</keyword>
<dbReference type="Proteomes" id="UP001632038">
    <property type="component" value="Unassembled WGS sequence"/>
</dbReference>
<accession>A0ABD3CMN5</accession>
<name>A0ABD3CMN5_9LAMI</name>
<proteinExistence type="predicted"/>
<gene>
    <name evidence="1" type="ORF">CASFOL_023711</name>
</gene>
<organism evidence="1 2">
    <name type="scientific">Castilleja foliolosa</name>
    <dbReference type="NCBI Taxonomy" id="1961234"/>
    <lineage>
        <taxon>Eukaryota</taxon>
        <taxon>Viridiplantae</taxon>
        <taxon>Streptophyta</taxon>
        <taxon>Embryophyta</taxon>
        <taxon>Tracheophyta</taxon>
        <taxon>Spermatophyta</taxon>
        <taxon>Magnoliopsida</taxon>
        <taxon>eudicotyledons</taxon>
        <taxon>Gunneridae</taxon>
        <taxon>Pentapetalae</taxon>
        <taxon>asterids</taxon>
        <taxon>lamiids</taxon>
        <taxon>Lamiales</taxon>
        <taxon>Orobanchaceae</taxon>
        <taxon>Pedicularideae</taxon>
        <taxon>Castillejinae</taxon>
        <taxon>Castilleja</taxon>
    </lineage>
</organism>
<evidence type="ECO:0000313" key="1">
    <source>
        <dbReference type="EMBL" id="KAL3630727.1"/>
    </source>
</evidence>
<protein>
    <submittedName>
        <fullName evidence="1">Uncharacterized protein</fullName>
    </submittedName>
</protein>
<evidence type="ECO:0000313" key="2">
    <source>
        <dbReference type="Proteomes" id="UP001632038"/>
    </source>
</evidence>
<reference evidence="2" key="1">
    <citation type="journal article" date="2024" name="IScience">
        <title>Strigolactones Initiate the Formation of Haustorium-like Structures in Castilleja.</title>
        <authorList>
            <person name="Buerger M."/>
            <person name="Peterson D."/>
            <person name="Chory J."/>
        </authorList>
    </citation>
    <scope>NUCLEOTIDE SEQUENCE [LARGE SCALE GENOMIC DNA]</scope>
</reference>